<protein>
    <submittedName>
        <fullName evidence="3">Transcriptional regulator, XRE family</fullName>
    </submittedName>
</protein>
<reference evidence="3 4" key="1">
    <citation type="submission" date="2016-01" db="EMBL/GenBank/DDBJ databases">
        <title>Highly variable Streptococcus oralis are common among viridans streptococci isolated from primates.</title>
        <authorList>
            <person name="Denapaite D."/>
            <person name="Rieger M."/>
            <person name="Koendgen S."/>
            <person name="Brueckner R."/>
            <person name="Ochigava I."/>
            <person name="Kappeler P."/>
            <person name="Maetz-Rensing K."/>
            <person name="Leendertz F."/>
            <person name="Hakenbeck R."/>
        </authorList>
    </citation>
    <scope>NUCLEOTIDE SEQUENCE [LARGE SCALE GENOMIC DNA]</scope>
    <source>
        <strain evidence="3 4">DD05</strain>
    </source>
</reference>
<evidence type="ECO:0000259" key="2">
    <source>
        <dbReference type="PROSITE" id="PS50943"/>
    </source>
</evidence>
<dbReference type="AlphaFoldDB" id="A0A139MAE1"/>
<comment type="caution">
    <text evidence="3">The sequence shown here is derived from an EMBL/GenBank/DDBJ whole genome shotgun (WGS) entry which is preliminary data.</text>
</comment>
<keyword evidence="1" id="KW-0238">DNA-binding</keyword>
<organism evidence="3 4">
    <name type="scientific">Streptococcus oralis</name>
    <dbReference type="NCBI Taxonomy" id="1303"/>
    <lineage>
        <taxon>Bacteria</taxon>
        <taxon>Bacillati</taxon>
        <taxon>Bacillota</taxon>
        <taxon>Bacilli</taxon>
        <taxon>Lactobacillales</taxon>
        <taxon>Streptococcaceae</taxon>
        <taxon>Streptococcus</taxon>
    </lineage>
</organism>
<proteinExistence type="predicted"/>
<dbReference type="CDD" id="cd00093">
    <property type="entry name" value="HTH_XRE"/>
    <property type="match status" value="1"/>
</dbReference>
<evidence type="ECO:0000313" key="4">
    <source>
        <dbReference type="Proteomes" id="UP000070541"/>
    </source>
</evidence>
<dbReference type="PANTHER" id="PTHR46558:SF11">
    <property type="entry name" value="HTH-TYPE TRANSCRIPTIONAL REGULATOR XRE"/>
    <property type="match status" value="1"/>
</dbReference>
<dbReference type="InterPro" id="IPR010982">
    <property type="entry name" value="Lambda_DNA-bd_dom_sf"/>
</dbReference>
<dbReference type="InterPro" id="IPR001387">
    <property type="entry name" value="Cro/C1-type_HTH"/>
</dbReference>
<dbReference type="PROSITE" id="PS50943">
    <property type="entry name" value="HTH_CROC1"/>
    <property type="match status" value="1"/>
</dbReference>
<dbReference type="Gene3D" id="1.10.260.40">
    <property type="entry name" value="lambda repressor-like DNA-binding domains"/>
    <property type="match status" value="1"/>
</dbReference>
<feature type="domain" description="HTH cro/C1-type" evidence="2">
    <location>
        <begin position="6"/>
        <end position="60"/>
    </location>
</feature>
<dbReference type="SMART" id="SM00530">
    <property type="entry name" value="HTH_XRE"/>
    <property type="match status" value="1"/>
</dbReference>
<dbReference type="GO" id="GO:0003677">
    <property type="term" value="F:DNA binding"/>
    <property type="evidence" value="ECO:0007669"/>
    <property type="project" value="UniProtKB-KW"/>
</dbReference>
<evidence type="ECO:0000313" key="3">
    <source>
        <dbReference type="EMBL" id="KXT60796.1"/>
    </source>
</evidence>
<evidence type="ECO:0000256" key="1">
    <source>
        <dbReference type="ARBA" id="ARBA00023125"/>
    </source>
</evidence>
<dbReference type="EMBL" id="LQOG01000020">
    <property type="protein sequence ID" value="KXT60796.1"/>
    <property type="molecule type" value="Genomic_DNA"/>
</dbReference>
<gene>
    <name evidence="3" type="ORF">SORDD05_00623</name>
</gene>
<dbReference type="Pfam" id="PF01381">
    <property type="entry name" value="HTH_3"/>
    <property type="match status" value="1"/>
</dbReference>
<accession>A0A139MAE1</accession>
<dbReference type="SUPFAM" id="SSF47413">
    <property type="entry name" value="lambda repressor-like DNA-binding domains"/>
    <property type="match status" value="1"/>
</dbReference>
<dbReference type="PANTHER" id="PTHR46558">
    <property type="entry name" value="TRACRIPTIONAL REGULATORY PROTEIN-RELATED-RELATED"/>
    <property type="match status" value="1"/>
</dbReference>
<name>A0A139MAE1_STROR</name>
<sequence length="100" mass="11618">MFPKKLKELRLKNNLTQKEIAERLNISQPAYQQWESGRRRPTLTTLEMFSDFFGVSIEELLSDGTVRIESILNADKISYKNQLLSDETVDLIKKTIKDSL</sequence>
<dbReference type="PATRIC" id="fig|1303.76.peg.655"/>
<dbReference type="Proteomes" id="UP000070541">
    <property type="component" value="Unassembled WGS sequence"/>
</dbReference>